<dbReference type="Gene3D" id="3.40.190.290">
    <property type="match status" value="1"/>
</dbReference>
<evidence type="ECO:0000313" key="7">
    <source>
        <dbReference type="Proteomes" id="UP001597213"/>
    </source>
</evidence>
<dbReference type="Proteomes" id="UP001597213">
    <property type="component" value="Unassembled WGS sequence"/>
</dbReference>
<dbReference type="InterPro" id="IPR005119">
    <property type="entry name" value="LysR_subst-bd"/>
</dbReference>
<evidence type="ECO:0000313" key="6">
    <source>
        <dbReference type="EMBL" id="MFD1881611.1"/>
    </source>
</evidence>
<dbReference type="Gene3D" id="1.10.10.10">
    <property type="entry name" value="Winged helix-like DNA-binding domain superfamily/Winged helix DNA-binding domain"/>
    <property type="match status" value="1"/>
</dbReference>
<evidence type="ECO:0000259" key="5">
    <source>
        <dbReference type="PROSITE" id="PS50931"/>
    </source>
</evidence>
<evidence type="ECO:0000256" key="4">
    <source>
        <dbReference type="ARBA" id="ARBA00023163"/>
    </source>
</evidence>
<keyword evidence="7" id="KW-1185">Reference proteome</keyword>
<comment type="caution">
    <text evidence="6">The sequence shown here is derived from an EMBL/GenBank/DDBJ whole genome shotgun (WGS) entry which is preliminary data.</text>
</comment>
<dbReference type="InterPro" id="IPR036390">
    <property type="entry name" value="WH_DNA-bd_sf"/>
</dbReference>
<keyword evidence="2" id="KW-0805">Transcription regulation</keyword>
<evidence type="ECO:0000256" key="2">
    <source>
        <dbReference type="ARBA" id="ARBA00023015"/>
    </source>
</evidence>
<feature type="domain" description="HTH lysR-type" evidence="5">
    <location>
        <begin position="1"/>
        <end position="60"/>
    </location>
</feature>
<dbReference type="Pfam" id="PF03466">
    <property type="entry name" value="LysR_substrate"/>
    <property type="match status" value="1"/>
</dbReference>
<dbReference type="InterPro" id="IPR036388">
    <property type="entry name" value="WH-like_DNA-bd_sf"/>
</dbReference>
<gene>
    <name evidence="6" type="ORF">ACFSCT_07775</name>
</gene>
<dbReference type="RefSeq" id="WP_379141613.1">
    <property type="nucleotide sequence ID" value="NZ_JBHUEN010000020.1"/>
</dbReference>
<name>A0ABW4R6B6_9RHOB</name>
<reference evidence="7" key="1">
    <citation type="journal article" date="2019" name="Int. J. Syst. Evol. Microbiol.">
        <title>The Global Catalogue of Microorganisms (GCM) 10K type strain sequencing project: providing services to taxonomists for standard genome sequencing and annotation.</title>
        <authorList>
            <consortium name="The Broad Institute Genomics Platform"/>
            <consortium name="The Broad Institute Genome Sequencing Center for Infectious Disease"/>
            <person name="Wu L."/>
            <person name="Ma J."/>
        </authorList>
    </citation>
    <scope>NUCLEOTIDE SEQUENCE [LARGE SCALE GENOMIC DNA]</scope>
    <source>
        <strain evidence="7">CCUG 56029</strain>
    </source>
</reference>
<evidence type="ECO:0000256" key="1">
    <source>
        <dbReference type="ARBA" id="ARBA00009437"/>
    </source>
</evidence>
<keyword evidence="4" id="KW-0804">Transcription</keyword>
<dbReference type="PANTHER" id="PTHR30419:SF8">
    <property type="entry name" value="NITROGEN ASSIMILATION TRANSCRIPTIONAL ACTIVATOR-RELATED"/>
    <property type="match status" value="1"/>
</dbReference>
<dbReference type="PANTHER" id="PTHR30419">
    <property type="entry name" value="HTH-TYPE TRANSCRIPTIONAL REGULATOR YBHD"/>
    <property type="match status" value="1"/>
</dbReference>
<sequence>MPLHGPILRELDEIARQGSIRKAARVLNVTSTSMNRRLIEAEEELGTQLFHRSPDGVELTEAGRIMVEHCRRALYDFARARSEIDDMRALRTGHLRIQSIDSLTFTLLPRAMVRFARANPGISLSMAVALPKDITNDLLSGECDIGISFTKEVHPDLRAHAERPTPFGIVMRPDHPLAERTRVSIEDLRGFRLVRTMDARGYTSIIDHEVSAAASTLTTTLFTNALMIAKQAILAGEAIGLYTKIGFVDEVAAGKLKFAQLDVPALASYKIGMLTPAAQGISPEKQLFIRAVETELRSVDLQN</sequence>
<dbReference type="InterPro" id="IPR000847">
    <property type="entry name" value="LysR_HTH_N"/>
</dbReference>
<proteinExistence type="inferred from homology"/>
<protein>
    <submittedName>
        <fullName evidence="6">LysR family transcriptional regulator</fullName>
    </submittedName>
</protein>
<dbReference type="Pfam" id="PF00126">
    <property type="entry name" value="HTH_1"/>
    <property type="match status" value="1"/>
</dbReference>
<keyword evidence="3" id="KW-0238">DNA-binding</keyword>
<organism evidence="6 7">
    <name type="scientific">Paracoccus pacificus</name>
    <dbReference type="NCBI Taxonomy" id="1463598"/>
    <lineage>
        <taxon>Bacteria</taxon>
        <taxon>Pseudomonadati</taxon>
        <taxon>Pseudomonadota</taxon>
        <taxon>Alphaproteobacteria</taxon>
        <taxon>Rhodobacterales</taxon>
        <taxon>Paracoccaceae</taxon>
        <taxon>Paracoccus</taxon>
    </lineage>
</organism>
<dbReference type="EMBL" id="JBHUEN010000020">
    <property type="protein sequence ID" value="MFD1881611.1"/>
    <property type="molecule type" value="Genomic_DNA"/>
</dbReference>
<comment type="similarity">
    <text evidence="1">Belongs to the LysR transcriptional regulatory family.</text>
</comment>
<dbReference type="SUPFAM" id="SSF53850">
    <property type="entry name" value="Periplasmic binding protein-like II"/>
    <property type="match status" value="1"/>
</dbReference>
<evidence type="ECO:0000256" key="3">
    <source>
        <dbReference type="ARBA" id="ARBA00023125"/>
    </source>
</evidence>
<dbReference type="PROSITE" id="PS50931">
    <property type="entry name" value="HTH_LYSR"/>
    <property type="match status" value="1"/>
</dbReference>
<dbReference type="InterPro" id="IPR050950">
    <property type="entry name" value="HTH-type_LysR_regulators"/>
</dbReference>
<dbReference type="SUPFAM" id="SSF46785">
    <property type="entry name" value="Winged helix' DNA-binding domain"/>
    <property type="match status" value="1"/>
</dbReference>
<accession>A0ABW4R6B6</accession>